<evidence type="ECO:0000256" key="1">
    <source>
        <dbReference type="ARBA" id="ARBA00001445"/>
    </source>
</evidence>
<dbReference type="Gene3D" id="2.60.420.10">
    <property type="entry name" value="Maltose phosphorylase, domain 3"/>
    <property type="match status" value="1"/>
</dbReference>
<feature type="chain" id="PRO_5011742654" description="alpha-L-rhamnosidase" evidence="5">
    <location>
        <begin position="40"/>
        <end position="1944"/>
    </location>
</feature>
<dbReference type="Pfam" id="PF17389">
    <property type="entry name" value="Bac_rhamnosid6H"/>
    <property type="match status" value="1"/>
</dbReference>
<reference evidence="12" key="1">
    <citation type="submission" date="2016-10" db="EMBL/GenBank/DDBJ databases">
        <authorList>
            <person name="Varghese N."/>
            <person name="Submissions S."/>
        </authorList>
    </citation>
    <scope>NUCLEOTIDE SEQUENCE [LARGE SCALE GENOMIC DNA]</scope>
    <source>
        <strain evidence="12">DSM 22017</strain>
    </source>
</reference>
<dbReference type="EMBL" id="FNRT01000002">
    <property type="protein sequence ID" value="SEB91284.1"/>
    <property type="molecule type" value="Genomic_DNA"/>
</dbReference>
<dbReference type="STRING" id="402596.SAMN04489844_1312"/>
<dbReference type="Proteomes" id="UP000198742">
    <property type="component" value="Unassembled WGS sequence"/>
</dbReference>
<dbReference type="Gene3D" id="2.60.40.10">
    <property type="entry name" value="Immunoglobulins"/>
    <property type="match status" value="1"/>
</dbReference>
<feature type="region of interest" description="Disordered" evidence="4">
    <location>
        <begin position="1443"/>
        <end position="1464"/>
    </location>
</feature>
<comment type="catalytic activity">
    <reaction evidence="1">
        <text>Hydrolysis of terminal non-reducing alpha-L-rhamnose residues in alpha-L-rhamnosides.</text>
        <dbReference type="EC" id="3.2.1.40"/>
    </reaction>
</comment>
<evidence type="ECO:0000256" key="5">
    <source>
        <dbReference type="SAM" id="SignalP"/>
    </source>
</evidence>
<dbReference type="PANTHER" id="PTHR33307:SF6">
    <property type="entry name" value="ALPHA-RHAMNOSIDASE (EUROFUNG)-RELATED"/>
    <property type="match status" value="1"/>
</dbReference>
<feature type="domain" description="Alpha-L-rhamnosidase C-terminal" evidence="10">
    <location>
        <begin position="993"/>
        <end position="1061"/>
    </location>
</feature>
<evidence type="ECO:0000256" key="3">
    <source>
        <dbReference type="ARBA" id="ARBA00022801"/>
    </source>
</evidence>
<keyword evidence="5" id="KW-0732">Signal</keyword>
<evidence type="ECO:0000259" key="7">
    <source>
        <dbReference type="Pfam" id="PF08531"/>
    </source>
</evidence>
<dbReference type="SUPFAM" id="SSF48208">
    <property type="entry name" value="Six-hairpin glycosidases"/>
    <property type="match status" value="1"/>
</dbReference>
<dbReference type="Pfam" id="PF08531">
    <property type="entry name" value="Bac_rhamnosid_N"/>
    <property type="match status" value="1"/>
</dbReference>
<dbReference type="InterPro" id="IPR013783">
    <property type="entry name" value="Ig-like_fold"/>
</dbReference>
<dbReference type="InterPro" id="IPR035398">
    <property type="entry name" value="Bac_rhamnosid_C"/>
</dbReference>
<dbReference type="InterPro" id="IPR008902">
    <property type="entry name" value="Rhamnosid_concanavalin"/>
</dbReference>
<dbReference type="PANTHER" id="PTHR33307">
    <property type="entry name" value="ALPHA-RHAMNOSIDASE (EUROFUNG)"/>
    <property type="match status" value="1"/>
</dbReference>
<dbReference type="Gene3D" id="1.50.10.10">
    <property type="match status" value="1"/>
</dbReference>
<dbReference type="Gene3D" id="2.60.120.260">
    <property type="entry name" value="Galactose-binding domain-like"/>
    <property type="match status" value="2"/>
</dbReference>
<dbReference type="Pfam" id="PF17390">
    <property type="entry name" value="Bac_rhamnosid_C"/>
    <property type="match status" value="1"/>
</dbReference>
<dbReference type="NCBIfam" id="NF047446">
    <property type="entry name" value="barrel_OmpL47"/>
    <property type="match status" value="2"/>
</dbReference>
<dbReference type="InterPro" id="IPR013737">
    <property type="entry name" value="Bac_rhamnosid_N"/>
</dbReference>
<evidence type="ECO:0000259" key="6">
    <source>
        <dbReference type="Pfam" id="PF05592"/>
    </source>
</evidence>
<organism evidence="11 12">
    <name type="scientific">Nocardioides exalbidus</name>
    <dbReference type="NCBI Taxonomy" id="402596"/>
    <lineage>
        <taxon>Bacteria</taxon>
        <taxon>Bacillati</taxon>
        <taxon>Actinomycetota</taxon>
        <taxon>Actinomycetes</taxon>
        <taxon>Propionibacteriales</taxon>
        <taxon>Nocardioidaceae</taxon>
        <taxon>Nocardioides</taxon>
    </lineage>
</organism>
<feature type="domain" description="Bacterial Ig-like" evidence="8">
    <location>
        <begin position="1860"/>
        <end position="1938"/>
    </location>
</feature>
<dbReference type="InterPro" id="IPR058094">
    <property type="entry name" value="Ig-like_OmpL47-like"/>
</dbReference>
<dbReference type="InterPro" id="IPR035396">
    <property type="entry name" value="Bac_rhamnosid6H"/>
</dbReference>
<dbReference type="InterPro" id="IPR032109">
    <property type="entry name" value="Big_3_5"/>
</dbReference>
<dbReference type="GO" id="GO:0005975">
    <property type="term" value="P:carbohydrate metabolic process"/>
    <property type="evidence" value="ECO:0007669"/>
    <property type="project" value="InterPro"/>
</dbReference>
<dbReference type="GO" id="GO:0030596">
    <property type="term" value="F:alpha-L-rhamnosidase activity"/>
    <property type="evidence" value="ECO:0007669"/>
    <property type="project" value="UniProtKB-EC"/>
</dbReference>
<evidence type="ECO:0000259" key="9">
    <source>
        <dbReference type="Pfam" id="PF17389"/>
    </source>
</evidence>
<dbReference type="InterPro" id="IPR012341">
    <property type="entry name" value="6hp_glycosidase-like_sf"/>
</dbReference>
<sequence>MNPSKGTRMSRAPHLARLLVGSLALTVGLGALAPTAASADEPTAAAAATPLTVTGLETNARVDPIGIPGDAPSLSWHSTSTGRGAVQSAYQVRVAASEGDLGGSTLWDTGKVVSDQQVDVAYGGPDLESGTRYAWQVRVWNGDDEASAWSEPASFETGLLDAGDWQGDWIGRSASGEVDRWDNYTADIDFDIADMAVGVFIRAANTSNALMWQLSVADGTPRFRPHKRVNGGYALLDNKLIPGITAAQLLDGTHRLSVTVDGSTITTLLDGTQIDQRTDTSFSKGFVGFRQDFVDAGNVNEAADIKKVTVTRKNGDVLLDTDFSDGNPFDGGTLTAGGLRVADRKDVLYRSPDSNKPLLRTSFTTEPGKTIESARVYASAHGVYEMRLNGEQVGDQFLAPGWTEYRKRIQHQTYDVTDQVRSGANAFGAELGDGWWKGKIASFGFNNYGSDLGLIAQLRIDYTDGSTQVVATDSTWKSHFGPYVQADNVEGETYDANAEQTGWDEPGFADGAWGQVTSATNTTARLVPQPDEPVRVTEEIAAKKHTTPAPGVEIYDLGQNMVGVARMRLQGSAGTTVRIRYGEELNPDGSLYTANMRSAKVTDFYTFASTGTATYTPKFTQHGFRYLEITGTTAAPALADVTGVVWGSDLRATGDLETSDAMLNQLVSNISWGQRGNFLSIPTDTPARDERLGWTGDINVFAPTASYLRDTRSFLGKWMTDLRDAAYTDGNVPGIAPVVPNAGDFGSGLGWSDAAITVPYATWKAWGDGRIVRENYAAMEKFLGFVRTSAGADLIDSGRGHWEDWLNLDDPTGVGVLGTMYYAEDARMLSEMAAAVGEDADAADYAALSTAVRQAFVAAFVQPDGTVQGNSQAGYAMALGMDMVADPALRQKVADKFVAKLAASNNHLTTGFLGTPWLLPALSSIGRDDLAYTMLMHKDYPSWGYEIEKGATTMWERWNSIMPDGSFGPVEMNSFNHYAYGAVGDWMYQNIGGITAVEAGYKVSRIAPVVGGGLTHGAGDLASAFGPISTDWALTDDGMTLAAQVPVGTTAEVVLPADNAYAVLEGGALLDDVEGVQSVVDDGDTVTVTVGSGSYDFDVVAGNSRLGSILEQLDALQAHVGVLADDGDLTAGDRGAMDGGIDAVRGHVSDALLAAVDSDGSASTTALRAARSELRDLRSWLASSSVAGPVKSSLDGSLGAIENSLVLALTTALGVTMTLPPVPGAVLPGGTISGTVDVTNDGSLPLTGITGTVSVDGLGDAPVAGGPVGAGTTLQLPVTVTVPEDAKPGGHDAALSLTYTAGDDTFTVEQSTADWATVTSGLTIGDPTTVVDGADRSEHATVSVPVTNTGSADVRAHAAVTLPQGWRSVPSSDTLVPAGATVTLAVPVVVPLDLVGGAVRAGVSVVRRGDVLASRDTSITVDLPRPPGADVLDHVDFGNTASESAHGIQASPSSGTSSEAGLSRRYSNSAVPGSWFSATIDVPAGQPFVLRGVETFDKAVTKDYDVYVDGVLVRAQLVPRTEGGQGIKVYDALIDHPSLVGNDGNVRIRFEFPADGSSQGDPSIADLWVLEVPDDTQSPDVSATVASGNQGSNGWYRSDVGVRVDTVDNRDDTPVAQTGLGAGWQDYVGPVTVTGEGEHELSYRATDAAGNASTTRTLTVGIDATAPSTQLSVTTDKGATGADRATLALAATDAVSGVATTRYRVDGGAWQVAGSAPVLVEGVGDHVVQYSSTDVAGNAEPVRQAVLSLAAAPPTNPGTPEVVTSVLAPQVSGTARIGQKLTATTGSWSTGGLQHAYQWLRDGSPIAGATSSSYAVGVADRGRRLSVRVTASKSGVTPASATSVATAPVRKASATVTAKVSRTKVRAGTRVSVTAKVTAPGVKATGKVRFVVDGKVVATVRLAKNGKASASLLVRRGTHKVVVRYLGSASVSKATSSRRIVKGV</sequence>
<dbReference type="Pfam" id="PF05592">
    <property type="entry name" value="Bac_rhamnosid"/>
    <property type="match status" value="1"/>
</dbReference>
<evidence type="ECO:0000256" key="4">
    <source>
        <dbReference type="SAM" id="MobiDB-lite"/>
    </source>
</evidence>
<evidence type="ECO:0000313" key="11">
    <source>
        <dbReference type="EMBL" id="SEB91284.1"/>
    </source>
</evidence>
<dbReference type="Gene3D" id="2.60.40.2700">
    <property type="match status" value="1"/>
</dbReference>
<gene>
    <name evidence="11" type="ORF">SAMN04489844_1312</name>
</gene>
<proteinExistence type="predicted"/>
<protein>
    <recommendedName>
        <fullName evidence="2">alpha-L-rhamnosidase</fullName>
        <ecNumber evidence="2">3.2.1.40</ecNumber>
    </recommendedName>
</protein>
<feature type="domain" description="Bacterial alpha-L-rhamnosidase N-terminal" evidence="7">
    <location>
        <begin position="369"/>
        <end position="538"/>
    </location>
</feature>
<dbReference type="InterPro" id="IPR036116">
    <property type="entry name" value="FN3_sf"/>
</dbReference>
<dbReference type="InterPro" id="IPR016007">
    <property type="entry name" value="Alpha_rhamnosid"/>
</dbReference>
<dbReference type="EC" id="3.2.1.40" evidence="2"/>
<feature type="domain" description="Alpha-L-rhamnosidase concanavalin-like" evidence="6">
    <location>
        <begin position="549"/>
        <end position="645"/>
    </location>
</feature>
<evidence type="ECO:0000259" key="10">
    <source>
        <dbReference type="Pfam" id="PF17390"/>
    </source>
</evidence>
<dbReference type="SUPFAM" id="SSF49265">
    <property type="entry name" value="Fibronectin type III"/>
    <property type="match status" value="1"/>
</dbReference>
<feature type="signal peptide" evidence="5">
    <location>
        <begin position="1"/>
        <end position="39"/>
    </location>
</feature>
<keyword evidence="3" id="KW-0378">Hydrolase</keyword>
<keyword evidence="12" id="KW-1185">Reference proteome</keyword>
<dbReference type="Pfam" id="PF16640">
    <property type="entry name" value="Big_3_5"/>
    <property type="match status" value="1"/>
</dbReference>
<evidence type="ECO:0000259" key="8">
    <source>
        <dbReference type="Pfam" id="PF16640"/>
    </source>
</evidence>
<evidence type="ECO:0000256" key="2">
    <source>
        <dbReference type="ARBA" id="ARBA00012652"/>
    </source>
</evidence>
<feature type="domain" description="Alpha-L-rhamnosidase six-hairpin glycosidase" evidence="9">
    <location>
        <begin position="652"/>
        <end position="991"/>
    </location>
</feature>
<accession>A0A1H4N8E4</accession>
<feature type="compositionally biased region" description="Polar residues" evidence="4">
    <location>
        <begin position="1450"/>
        <end position="1464"/>
    </location>
</feature>
<evidence type="ECO:0000313" key="12">
    <source>
        <dbReference type="Proteomes" id="UP000198742"/>
    </source>
</evidence>
<dbReference type="InterPro" id="IPR008928">
    <property type="entry name" value="6-hairpin_glycosidase_sf"/>
</dbReference>
<dbReference type="Pfam" id="PF25788">
    <property type="entry name" value="Ig_Rha78A_N"/>
    <property type="match status" value="1"/>
</dbReference>
<dbReference type="Gene3D" id="2.60.120.560">
    <property type="entry name" value="Exo-inulinase, domain 1"/>
    <property type="match status" value="1"/>
</dbReference>
<name>A0A1H4N8E4_9ACTN</name>